<dbReference type="EMBL" id="CAJJDN010000073">
    <property type="protein sequence ID" value="CAD8100348.1"/>
    <property type="molecule type" value="Genomic_DNA"/>
</dbReference>
<dbReference type="PANTHER" id="PTHR40429">
    <property type="entry name" value="FLAGELLAR ASSOCIATED PROTEIN"/>
    <property type="match status" value="1"/>
</dbReference>
<evidence type="ECO:0000313" key="2">
    <source>
        <dbReference type="Proteomes" id="UP000692954"/>
    </source>
</evidence>
<dbReference type="Proteomes" id="UP000692954">
    <property type="component" value="Unassembled WGS sequence"/>
</dbReference>
<name>A0A8S1PCN2_9CILI</name>
<evidence type="ECO:0000313" key="1">
    <source>
        <dbReference type="EMBL" id="CAD8100348.1"/>
    </source>
</evidence>
<comment type="caution">
    <text evidence="1">The sequence shown here is derived from an EMBL/GenBank/DDBJ whole genome shotgun (WGS) entry which is preliminary data.</text>
</comment>
<sequence length="273" mass="31246">MSNSKLYTPNDLNEFENHKRYSSMGKMMESMKQTAPAYGFGSSTRYQAQSIYRDKKLLQKGKHSPGPCYNSSNYINQLLSKNATVQIGTSQRDFLNSIQYDYYTRQDRDFEPQRANDFRKMNSTIVKIGLTQRFQTEYIKNKVPGPDHYDNLIKKRGIQYTIVPKRPISKSFQGSTPDLIGPGAYDVNKSLDITHESQPSIGFTKEEKMKPVKSVEKNQTYYTMGSIGLQIKSNCVTKPCFSIGKESRDFKPGIFKRDMVGIVTKVKISIPKF</sequence>
<organism evidence="1 2">
    <name type="scientific">Paramecium sonneborni</name>
    <dbReference type="NCBI Taxonomy" id="65129"/>
    <lineage>
        <taxon>Eukaryota</taxon>
        <taxon>Sar</taxon>
        <taxon>Alveolata</taxon>
        <taxon>Ciliophora</taxon>
        <taxon>Intramacronucleata</taxon>
        <taxon>Oligohymenophorea</taxon>
        <taxon>Peniculida</taxon>
        <taxon>Parameciidae</taxon>
        <taxon>Paramecium</taxon>
    </lineage>
</organism>
<dbReference type="PANTHER" id="PTHR40429:SF1">
    <property type="entry name" value="FLAGELLAR ASSOCIATED PROTEIN"/>
    <property type="match status" value="1"/>
</dbReference>
<protein>
    <submittedName>
        <fullName evidence="1">Uncharacterized protein</fullName>
    </submittedName>
</protein>
<reference evidence="1" key="1">
    <citation type="submission" date="2021-01" db="EMBL/GenBank/DDBJ databases">
        <authorList>
            <consortium name="Genoscope - CEA"/>
            <person name="William W."/>
        </authorList>
    </citation>
    <scope>NUCLEOTIDE SEQUENCE</scope>
</reference>
<dbReference type="InterPro" id="IPR010736">
    <property type="entry name" value="SHIPPO-rpt"/>
</dbReference>
<gene>
    <name evidence="1" type="ORF">PSON_ATCC_30995.1.T0730201</name>
</gene>
<keyword evidence="2" id="KW-1185">Reference proteome</keyword>
<dbReference type="Pfam" id="PF07004">
    <property type="entry name" value="SHIPPO-rpt"/>
    <property type="match status" value="2"/>
</dbReference>
<dbReference type="AlphaFoldDB" id="A0A8S1PCN2"/>
<accession>A0A8S1PCN2</accession>
<proteinExistence type="predicted"/>
<dbReference type="OrthoDB" id="406368at2759"/>